<feature type="transmembrane region" description="Helical" evidence="2">
    <location>
        <begin position="6"/>
        <end position="28"/>
    </location>
</feature>
<feature type="non-terminal residue" evidence="4">
    <location>
        <position position="237"/>
    </location>
</feature>
<dbReference type="InParanoid" id="A0A3P7E2G5"/>
<dbReference type="PANTHER" id="PTHR45757">
    <property type="entry name" value="PROTEIN CBG23364-RELATED"/>
    <property type="match status" value="1"/>
</dbReference>
<dbReference type="AlphaFoldDB" id="A0A3P7E2G5"/>
<sequence>MIKIIIIMIGYRIIILLLTTICLSMMMANMLTFNFCIICMTADNYDYMEGNIKIDKLNGNTIKTSNLKSGNHSNQSIQRAIAMLLTNELQSFNQEHKQLDNISLQDIDILSINNNGTIFYRRRFLRKIAEYKYTSREQSILFAATAIGALFAILPISFSIQYYGIRKTFAIVLIISGLSTALCPLAASFGVSFLIISRILQGIGFASCMPLIGSVTSTWAKLTENGLFSGALTSFIQ</sequence>
<dbReference type="EMBL" id="UYWW01001691">
    <property type="protein sequence ID" value="VDM10867.1"/>
    <property type="molecule type" value="Genomic_DNA"/>
</dbReference>
<feature type="transmembrane region" description="Helical" evidence="2">
    <location>
        <begin position="169"/>
        <end position="196"/>
    </location>
</feature>
<keyword evidence="2" id="KW-0472">Membrane</keyword>
<name>A0A3P7E2G5_WUCBA</name>
<evidence type="ECO:0000256" key="2">
    <source>
        <dbReference type="SAM" id="Phobius"/>
    </source>
</evidence>
<dbReference type="InterPro" id="IPR011701">
    <property type="entry name" value="MFS"/>
</dbReference>
<evidence type="ECO:0000313" key="5">
    <source>
        <dbReference type="Proteomes" id="UP000270924"/>
    </source>
</evidence>
<dbReference type="InterPro" id="IPR020846">
    <property type="entry name" value="MFS_dom"/>
</dbReference>
<keyword evidence="2" id="KW-0812">Transmembrane</keyword>
<dbReference type="InterPro" id="IPR036259">
    <property type="entry name" value="MFS_trans_sf"/>
</dbReference>
<dbReference type="OMA" id="ICMTADN"/>
<dbReference type="OrthoDB" id="5861679at2759"/>
<proteinExistence type="predicted"/>
<dbReference type="Pfam" id="PF07690">
    <property type="entry name" value="MFS_1"/>
    <property type="match status" value="1"/>
</dbReference>
<evidence type="ECO:0000259" key="3">
    <source>
        <dbReference type="PROSITE" id="PS50850"/>
    </source>
</evidence>
<feature type="transmembrane region" description="Helical" evidence="2">
    <location>
        <begin position="140"/>
        <end position="163"/>
    </location>
</feature>
<organism evidence="4 5">
    <name type="scientific">Wuchereria bancrofti</name>
    <dbReference type="NCBI Taxonomy" id="6293"/>
    <lineage>
        <taxon>Eukaryota</taxon>
        <taxon>Metazoa</taxon>
        <taxon>Ecdysozoa</taxon>
        <taxon>Nematoda</taxon>
        <taxon>Chromadorea</taxon>
        <taxon>Rhabditida</taxon>
        <taxon>Spirurina</taxon>
        <taxon>Spiruromorpha</taxon>
        <taxon>Filarioidea</taxon>
        <taxon>Onchocercidae</taxon>
        <taxon>Wuchereria</taxon>
    </lineage>
</organism>
<protein>
    <recommendedName>
        <fullName evidence="3">Major facilitator superfamily (MFS) profile domain-containing protein</fullName>
    </recommendedName>
</protein>
<dbReference type="GO" id="GO:0016020">
    <property type="term" value="C:membrane"/>
    <property type="evidence" value="ECO:0007669"/>
    <property type="project" value="UniProtKB-SubCell"/>
</dbReference>
<feature type="domain" description="Major facilitator superfamily (MFS) profile" evidence="3">
    <location>
        <begin position="101"/>
        <end position="237"/>
    </location>
</feature>
<dbReference type="GO" id="GO:0022857">
    <property type="term" value="F:transmembrane transporter activity"/>
    <property type="evidence" value="ECO:0007669"/>
    <property type="project" value="InterPro"/>
</dbReference>
<accession>A0A3P7E2G5</accession>
<dbReference type="SUPFAM" id="SSF103473">
    <property type="entry name" value="MFS general substrate transporter"/>
    <property type="match status" value="1"/>
</dbReference>
<dbReference type="Proteomes" id="UP000270924">
    <property type="component" value="Unassembled WGS sequence"/>
</dbReference>
<dbReference type="Gene3D" id="1.20.1250.20">
    <property type="entry name" value="MFS general substrate transporter like domains"/>
    <property type="match status" value="1"/>
</dbReference>
<evidence type="ECO:0000313" key="4">
    <source>
        <dbReference type="EMBL" id="VDM10867.1"/>
    </source>
</evidence>
<gene>
    <name evidence="4" type="ORF">WBA_LOCUS4253</name>
</gene>
<keyword evidence="5" id="KW-1185">Reference proteome</keyword>
<dbReference type="PROSITE" id="PS50850">
    <property type="entry name" value="MFS"/>
    <property type="match status" value="1"/>
</dbReference>
<comment type="subcellular location">
    <subcellularLocation>
        <location evidence="1">Membrane</location>
        <topology evidence="1">Multi-pass membrane protein</topology>
    </subcellularLocation>
</comment>
<reference evidence="4 5" key="1">
    <citation type="submission" date="2018-11" db="EMBL/GenBank/DDBJ databases">
        <authorList>
            <consortium name="Pathogen Informatics"/>
        </authorList>
    </citation>
    <scope>NUCLEOTIDE SEQUENCE [LARGE SCALE GENOMIC DNA]</scope>
</reference>
<keyword evidence="2" id="KW-1133">Transmembrane helix</keyword>
<evidence type="ECO:0000256" key="1">
    <source>
        <dbReference type="ARBA" id="ARBA00004141"/>
    </source>
</evidence>